<evidence type="ECO:0000313" key="3">
    <source>
        <dbReference type="EMBL" id="MDQ0541406.1"/>
    </source>
</evidence>
<dbReference type="AlphaFoldDB" id="A0AAJ1TIR5"/>
<accession>A0AAJ1TIR5</accession>
<dbReference type="EMBL" id="JAUSWL010000001">
    <property type="protein sequence ID" value="MDQ0541406.1"/>
    <property type="molecule type" value="Genomic_DNA"/>
</dbReference>
<dbReference type="RefSeq" id="WP_230365022.1">
    <property type="nucleotide sequence ID" value="NZ_JAJALK010000001.1"/>
</dbReference>
<organism evidence="3 4">
    <name type="scientific">Methylobacterium brachiatum</name>
    <dbReference type="NCBI Taxonomy" id="269660"/>
    <lineage>
        <taxon>Bacteria</taxon>
        <taxon>Pseudomonadati</taxon>
        <taxon>Pseudomonadota</taxon>
        <taxon>Alphaproteobacteria</taxon>
        <taxon>Hyphomicrobiales</taxon>
        <taxon>Methylobacteriaceae</taxon>
        <taxon>Methylobacterium</taxon>
    </lineage>
</organism>
<feature type="domain" description="SPW repeat-containing integral membrane" evidence="2">
    <location>
        <begin position="13"/>
        <end position="106"/>
    </location>
</feature>
<keyword evidence="1" id="KW-1133">Transmembrane helix</keyword>
<evidence type="ECO:0000256" key="1">
    <source>
        <dbReference type="SAM" id="Phobius"/>
    </source>
</evidence>
<feature type="transmembrane region" description="Helical" evidence="1">
    <location>
        <begin position="38"/>
        <end position="60"/>
    </location>
</feature>
<keyword evidence="1" id="KW-0472">Membrane</keyword>
<proteinExistence type="predicted"/>
<gene>
    <name evidence="3" type="ORF">QO001_000314</name>
</gene>
<comment type="caution">
    <text evidence="3">The sequence shown here is derived from an EMBL/GenBank/DDBJ whole genome shotgun (WGS) entry which is preliminary data.</text>
</comment>
<feature type="transmembrane region" description="Helical" evidence="1">
    <location>
        <begin position="67"/>
        <end position="85"/>
    </location>
</feature>
<dbReference type="Proteomes" id="UP001223420">
    <property type="component" value="Unassembled WGS sequence"/>
</dbReference>
<reference evidence="3" key="1">
    <citation type="submission" date="2023-07" db="EMBL/GenBank/DDBJ databases">
        <title>Genomic Encyclopedia of Type Strains, Phase IV (KMG-IV): sequencing the most valuable type-strain genomes for metagenomic binning, comparative biology and taxonomic classification.</title>
        <authorList>
            <person name="Goeker M."/>
        </authorList>
    </citation>
    <scope>NUCLEOTIDE SEQUENCE</scope>
    <source>
        <strain evidence="3">DSM 19569</strain>
    </source>
</reference>
<dbReference type="Pfam" id="PF03779">
    <property type="entry name" value="SPW"/>
    <property type="match status" value="1"/>
</dbReference>
<name>A0AAJ1TIR5_9HYPH</name>
<sequence>MRVLENRTEDMAPNAVTILLGITLALAPWYLGLGYETAAARNAFACGGAITFIAVFALGVTYEWEEYLNLALGLWVTMAPWALGLEELRSAMGVHVIVGLAVTIMAGAELRKLYGPRTHSI</sequence>
<dbReference type="InterPro" id="IPR005530">
    <property type="entry name" value="SPW"/>
</dbReference>
<evidence type="ECO:0000259" key="2">
    <source>
        <dbReference type="Pfam" id="PF03779"/>
    </source>
</evidence>
<evidence type="ECO:0000313" key="4">
    <source>
        <dbReference type="Proteomes" id="UP001223420"/>
    </source>
</evidence>
<protein>
    <recommendedName>
        <fullName evidence="2">SPW repeat-containing integral membrane domain-containing protein</fullName>
    </recommendedName>
</protein>
<feature type="transmembrane region" description="Helical" evidence="1">
    <location>
        <begin position="91"/>
        <end position="110"/>
    </location>
</feature>
<keyword evidence="1" id="KW-0812">Transmembrane</keyword>
<feature type="transmembrane region" description="Helical" evidence="1">
    <location>
        <begin position="12"/>
        <end position="32"/>
    </location>
</feature>